<dbReference type="AlphaFoldDB" id="A0A3N4HRF9"/>
<dbReference type="Proteomes" id="UP000275078">
    <property type="component" value="Unassembled WGS sequence"/>
</dbReference>
<reference evidence="1 2" key="1">
    <citation type="journal article" date="2018" name="Nat. Ecol. Evol.">
        <title>Pezizomycetes genomes reveal the molecular basis of ectomycorrhizal truffle lifestyle.</title>
        <authorList>
            <person name="Murat C."/>
            <person name="Payen T."/>
            <person name="Noel B."/>
            <person name="Kuo A."/>
            <person name="Morin E."/>
            <person name="Chen J."/>
            <person name="Kohler A."/>
            <person name="Krizsan K."/>
            <person name="Balestrini R."/>
            <person name="Da Silva C."/>
            <person name="Montanini B."/>
            <person name="Hainaut M."/>
            <person name="Levati E."/>
            <person name="Barry K.W."/>
            <person name="Belfiori B."/>
            <person name="Cichocki N."/>
            <person name="Clum A."/>
            <person name="Dockter R.B."/>
            <person name="Fauchery L."/>
            <person name="Guy J."/>
            <person name="Iotti M."/>
            <person name="Le Tacon F."/>
            <person name="Lindquist E.A."/>
            <person name="Lipzen A."/>
            <person name="Malagnac F."/>
            <person name="Mello A."/>
            <person name="Molinier V."/>
            <person name="Miyauchi S."/>
            <person name="Poulain J."/>
            <person name="Riccioni C."/>
            <person name="Rubini A."/>
            <person name="Sitrit Y."/>
            <person name="Splivallo R."/>
            <person name="Traeger S."/>
            <person name="Wang M."/>
            <person name="Zifcakova L."/>
            <person name="Wipf D."/>
            <person name="Zambonelli A."/>
            <person name="Paolocci F."/>
            <person name="Nowrousian M."/>
            <person name="Ottonello S."/>
            <person name="Baldrian P."/>
            <person name="Spatafora J.W."/>
            <person name="Henrissat B."/>
            <person name="Nagy L.G."/>
            <person name="Aury J.M."/>
            <person name="Wincker P."/>
            <person name="Grigoriev I.V."/>
            <person name="Bonfante P."/>
            <person name="Martin F.M."/>
        </authorList>
    </citation>
    <scope>NUCLEOTIDE SEQUENCE [LARGE SCALE GENOMIC DNA]</scope>
    <source>
        <strain evidence="1 2">RN42</strain>
    </source>
</reference>
<keyword evidence="2" id="KW-1185">Reference proteome</keyword>
<sequence length="523" mass="59080">MDKFSRNADATYYSKLSILRHLHGQSPDLSPYNPDPSLIIPDIGNIQKPRLGESQLGLVEATLPVADAFALFSVREAGGEIAAAHIKKVSTEEYEIRLASSRADQSLSDRMSGFLCQLEGEIRKSADVLKKADPLQRRTPQGLPDGLFRTVCDMCTPKMLSHSRSVEWSLLPKIAKCFDSDPRPEMSTMLENAEKPTFTAFYSCLGEKPSRADGDLVHSARERRMPLARLMSVLCAWYGNSPPDVEDLILHSEDQTKLTELREVSAFISILTASRYVRQKCKDSKEFAAFVESAKDFSAYFDGLRACWDTLLRPVKKGLKPIKLRLTVLPDAARQISLEPSIEAVVNDFLRDTCFTCSKRQVPIATINEVFGTFRLPETTTILYHPELQLAELLMEEGDFTFGVIGVSEGCCYTCNYALAEMRSIPGHWCSYYTSGCHGSLDLSLLPKNEELVKSIKLRVDELFMDEVEKLQDRARYNERPELLPQWRTSDEESWGDPLHVVIDIHSESFKEHIKNVKLDFLY</sequence>
<name>A0A3N4HRF9_ASCIM</name>
<evidence type="ECO:0000313" key="1">
    <source>
        <dbReference type="EMBL" id="RPA76433.1"/>
    </source>
</evidence>
<accession>A0A3N4HRF9</accession>
<dbReference type="EMBL" id="ML119744">
    <property type="protein sequence ID" value="RPA76433.1"/>
    <property type="molecule type" value="Genomic_DNA"/>
</dbReference>
<organism evidence="1 2">
    <name type="scientific">Ascobolus immersus RN42</name>
    <dbReference type="NCBI Taxonomy" id="1160509"/>
    <lineage>
        <taxon>Eukaryota</taxon>
        <taxon>Fungi</taxon>
        <taxon>Dikarya</taxon>
        <taxon>Ascomycota</taxon>
        <taxon>Pezizomycotina</taxon>
        <taxon>Pezizomycetes</taxon>
        <taxon>Pezizales</taxon>
        <taxon>Ascobolaceae</taxon>
        <taxon>Ascobolus</taxon>
    </lineage>
</organism>
<gene>
    <name evidence="1" type="ORF">BJ508DRAFT_417574</name>
</gene>
<protein>
    <submittedName>
        <fullName evidence="1">Uncharacterized protein</fullName>
    </submittedName>
</protein>
<evidence type="ECO:0000313" key="2">
    <source>
        <dbReference type="Proteomes" id="UP000275078"/>
    </source>
</evidence>
<proteinExistence type="predicted"/>